<sequence>MQRGSDHLNVHQDDEMKQELQGMLRGNHPTRAEEWHDVEPPADDDPATGVGPVPSADVGDEAEAEALRSELARYVGRTPFPGRRDHLLETLRERHAPDHLVDLVGGLPDGQEYRNVQDVMAALGRRPRS</sequence>
<organism evidence="2 3">
    <name type="scientific">Streptomyces zingiberis</name>
    <dbReference type="NCBI Taxonomy" id="2053010"/>
    <lineage>
        <taxon>Bacteria</taxon>
        <taxon>Bacillati</taxon>
        <taxon>Actinomycetota</taxon>
        <taxon>Actinomycetes</taxon>
        <taxon>Kitasatosporales</taxon>
        <taxon>Streptomycetaceae</taxon>
        <taxon>Streptomyces</taxon>
    </lineage>
</organism>
<dbReference type="Pfam" id="PF11387">
    <property type="entry name" value="DUF2795"/>
    <property type="match status" value="1"/>
</dbReference>
<accession>A0ABX1C4L1</accession>
<feature type="region of interest" description="Disordered" evidence="1">
    <location>
        <begin position="1"/>
        <end position="65"/>
    </location>
</feature>
<gene>
    <name evidence="2" type="ORF">HCK00_20515</name>
</gene>
<proteinExistence type="predicted"/>
<name>A0ABX1C4L1_9ACTN</name>
<feature type="compositionally biased region" description="Basic and acidic residues" evidence="1">
    <location>
        <begin position="1"/>
        <end position="18"/>
    </location>
</feature>
<keyword evidence="3" id="KW-1185">Reference proteome</keyword>
<dbReference type="EMBL" id="JAATEN010000018">
    <property type="protein sequence ID" value="NJQ02857.1"/>
    <property type="molecule type" value="Genomic_DNA"/>
</dbReference>
<reference evidence="2 3" key="1">
    <citation type="submission" date="2020-03" db="EMBL/GenBank/DDBJ databases">
        <title>WGS of actinomycetes isolated from Thailand.</title>
        <authorList>
            <person name="Thawai C."/>
        </authorList>
    </citation>
    <scope>NUCLEOTIDE SEQUENCE [LARGE SCALE GENOMIC DNA]</scope>
    <source>
        <strain evidence="2 3">PLAI 1-29</strain>
    </source>
</reference>
<evidence type="ECO:0000313" key="3">
    <source>
        <dbReference type="Proteomes" id="UP000695264"/>
    </source>
</evidence>
<dbReference type="RefSeq" id="WP_168103486.1">
    <property type="nucleotide sequence ID" value="NZ_JAATEN010000018.1"/>
</dbReference>
<dbReference type="Proteomes" id="UP000695264">
    <property type="component" value="Unassembled WGS sequence"/>
</dbReference>
<dbReference type="InterPro" id="IPR021527">
    <property type="entry name" value="DUF2795"/>
</dbReference>
<comment type="caution">
    <text evidence="2">The sequence shown here is derived from an EMBL/GenBank/DDBJ whole genome shotgun (WGS) entry which is preliminary data.</text>
</comment>
<feature type="compositionally biased region" description="Basic and acidic residues" evidence="1">
    <location>
        <begin position="30"/>
        <end position="39"/>
    </location>
</feature>
<evidence type="ECO:0000256" key="1">
    <source>
        <dbReference type="SAM" id="MobiDB-lite"/>
    </source>
</evidence>
<evidence type="ECO:0000313" key="2">
    <source>
        <dbReference type="EMBL" id="NJQ02857.1"/>
    </source>
</evidence>
<protein>
    <submittedName>
        <fullName evidence="2">DUF2795 domain-containing protein</fullName>
    </submittedName>
</protein>